<keyword evidence="3" id="KW-1185">Reference proteome</keyword>
<feature type="signal peptide" evidence="1">
    <location>
        <begin position="1"/>
        <end position="18"/>
    </location>
</feature>
<dbReference type="InterPro" id="IPR029058">
    <property type="entry name" value="AB_hydrolase_fold"/>
</dbReference>
<reference evidence="2 3" key="1">
    <citation type="submission" date="2020-05" db="EMBL/GenBank/DDBJ databases">
        <title>Parvularcula mediterraneae sp. nov., isolated from polypropylene straw from shallow seawater of the seashore of Laganas in Zakynthos island, Greece.</title>
        <authorList>
            <person name="Szabo I."/>
            <person name="Al-Omari J."/>
            <person name="Rado J."/>
            <person name="Szerdahelyi G.S."/>
        </authorList>
    </citation>
    <scope>NUCLEOTIDE SEQUENCE [LARGE SCALE GENOMIC DNA]</scope>
    <source>
        <strain evidence="2 3">ZS-1/3</strain>
    </source>
</reference>
<dbReference type="Gene3D" id="3.40.50.1820">
    <property type="entry name" value="alpha/beta hydrolase"/>
    <property type="match status" value="1"/>
</dbReference>
<gene>
    <name evidence="2" type="ORF">HK107_02955</name>
</gene>
<dbReference type="SUPFAM" id="SSF53474">
    <property type="entry name" value="alpha/beta-Hydrolases"/>
    <property type="match status" value="1"/>
</dbReference>
<dbReference type="InterPro" id="IPR013783">
    <property type="entry name" value="Ig-like_fold"/>
</dbReference>
<dbReference type="PANTHER" id="PTHR48098:SF6">
    <property type="entry name" value="FERRI-BACILLIBACTIN ESTERASE BESA"/>
    <property type="match status" value="1"/>
</dbReference>
<accession>A0A7Y3RJK5</accession>
<protein>
    <submittedName>
        <fullName evidence="2">Esterase family protein</fullName>
    </submittedName>
</protein>
<dbReference type="Proteomes" id="UP000536835">
    <property type="component" value="Unassembled WGS sequence"/>
</dbReference>
<dbReference type="EMBL" id="JABFCX010000002">
    <property type="protein sequence ID" value="NNU15284.1"/>
    <property type="molecule type" value="Genomic_DNA"/>
</dbReference>
<sequence>MFRKLIAALILFVLPACGDTMTSPDEPVPEAFADVTIIAVVPEGTGDVYLATNRNGWSPDASPMTPEGGAPNRRVAQLLLTEGFDLEYKFTLGSWAREAVDGAGLPLENAILTASDGLSVTHEIEGFKADPETLLDTWQDAGILGTLIYWRDVESEFLDRTRNVSVWLPPGYAEAENEGVRYPVIYMTDGQNLFDPRIANTGTDWGIDEAMMRGMESGAFPPAIVVAHWSTDMRGQEYSPWHDASKLAQFVKDELKPRVDQEFRTLTDRDNTFAMGSSMGGLYAMYLVMEHAETFSACGCVSSHLPFSEAVIAQFQGQDPSEADETPYYLRDIEAGGLLIPDGARMFFDWGTATLDALYPPEHGKLREHFEAQGYAFGEDYYLREYPGAEHNEAAWRTRVQDQLHWMLAREIPPGE</sequence>
<keyword evidence="1" id="KW-0732">Signal</keyword>
<proteinExistence type="predicted"/>
<dbReference type="RefSeq" id="WP_173196650.1">
    <property type="nucleotide sequence ID" value="NZ_JABFCX010000002.1"/>
</dbReference>
<organism evidence="2 3">
    <name type="scientific">Parvularcula mediterranea</name>
    <dbReference type="NCBI Taxonomy" id="2732508"/>
    <lineage>
        <taxon>Bacteria</taxon>
        <taxon>Pseudomonadati</taxon>
        <taxon>Pseudomonadota</taxon>
        <taxon>Alphaproteobacteria</taxon>
        <taxon>Parvularculales</taxon>
        <taxon>Parvularculaceae</taxon>
        <taxon>Parvularcula</taxon>
    </lineage>
</organism>
<comment type="caution">
    <text evidence="2">The sequence shown here is derived from an EMBL/GenBank/DDBJ whole genome shotgun (WGS) entry which is preliminary data.</text>
</comment>
<feature type="chain" id="PRO_5031082500" evidence="1">
    <location>
        <begin position="19"/>
        <end position="416"/>
    </location>
</feature>
<evidence type="ECO:0000313" key="3">
    <source>
        <dbReference type="Proteomes" id="UP000536835"/>
    </source>
</evidence>
<name>A0A7Y3RJK5_9PROT</name>
<dbReference type="InterPro" id="IPR050583">
    <property type="entry name" value="Mycobacterial_A85_antigen"/>
</dbReference>
<dbReference type="AlphaFoldDB" id="A0A7Y3RJK5"/>
<dbReference type="InterPro" id="IPR000801">
    <property type="entry name" value="Esterase-like"/>
</dbReference>
<evidence type="ECO:0000256" key="1">
    <source>
        <dbReference type="SAM" id="SignalP"/>
    </source>
</evidence>
<dbReference type="Pfam" id="PF00756">
    <property type="entry name" value="Esterase"/>
    <property type="match status" value="1"/>
</dbReference>
<dbReference type="PANTHER" id="PTHR48098">
    <property type="entry name" value="ENTEROCHELIN ESTERASE-RELATED"/>
    <property type="match status" value="1"/>
</dbReference>
<dbReference type="Gene3D" id="2.60.40.10">
    <property type="entry name" value="Immunoglobulins"/>
    <property type="match status" value="1"/>
</dbReference>
<evidence type="ECO:0000313" key="2">
    <source>
        <dbReference type="EMBL" id="NNU15284.1"/>
    </source>
</evidence>